<protein>
    <submittedName>
        <fullName evidence="1">Uncharacterized protein</fullName>
    </submittedName>
</protein>
<evidence type="ECO:0000313" key="1">
    <source>
        <dbReference type="EMBL" id="KAK2665398.1"/>
    </source>
</evidence>
<keyword evidence="2" id="KW-1185">Reference proteome</keyword>
<gene>
    <name evidence="1" type="ORF">Ddye_003972</name>
</gene>
<accession>A0AAE0CWI2</accession>
<evidence type="ECO:0000313" key="2">
    <source>
        <dbReference type="Proteomes" id="UP001280121"/>
    </source>
</evidence>
<sequence>MVGCLEEREHDSESMGTSIFKDNIMVPGLYKGMMVKVSGDQYVNTKIHVDGFVKSGEGFILGGKEKGKEKGRVDDKLASLEDVENKKTCTKSIRAFGSNEGSSGGVADSGDQVLYINFEKGQS</sequence>
<reference evidence="1" key="1">
    <citation type="journal article" date="2023" name="Plant J.">
        <title>Genome sequences and population genomics provide insights into the demographic history, inbreeding, and mutation load of two 'living fossil' tree species of Dipteronia.</title>
        <authorList>
            <person name="Feng Y."/>
            <person name="Comes H.P."/>
            <person name="Chen J."/>
            <person name="Zhu S."/>
            <person name="Lu R."/>
            <person name="Zhang X."/>
            <person name="Li P."/>
            <person name="Qiu J."/>
            <person name="Olsen K.M."/>
            <person name="Qiu Y."/>
        </authorList>
    </citation>
    <scope>NUCLEOTIDE SEQUENCE</scope>
    <source>
        <strain evidence="1">KIB01</strain>
    </source>
</reference>
<proteinExistence type="predicted"/>
<organism evidence="1 2">
    <name type="scientific">Dipteronia dyeriana</name>
    <dbReference type="NCBI Taxonomy" id="168575"/>
    <lineage>
        <taxon>Eukaryota</taxon>
        <taxon>Viridiplantae</taxon>
        <taxon>Streptophyta</taxon>
        <taxon>Embryophyta</taxon>
        <taxon>Tracheophyta</taxon>
        <taxon>Spermatophyta</taxon>
        <taxon>Magnoliopsida</taxon>
        <taxon>eudicotyledons</taxon>
        <taxon>Gunneridae</taxon>
        <taxon>Pentapetalae</taxon>
        <taxon>rosids</taxon>
        <taxon>malvids</taxon>
        <taxon>Sapindales</taxon>
        <taxon>Sapindaceae</taxon>
        <taxon>Hippocastanoideae</taxon>
        <taxon>Acereae</taxon>
        <taxon>Dipteronia</taxon>
    </lineage>
</organism>
<dbReference type="EMBL" id="JANJYI010000001">
    <property type="protein sequence ID" value="KAK2665398.1"/>
    <property type="molecule type" value="Genomic_DNA"/>
</dbReference>
<name>A0AAE0CWI2_9ROSI</name>
<dbReference type="Proteomes" id="UP001280121">
    <property type="component" value="Unassembled WGS sequence"/>
</dbReference>
<comment type="caution">
    <text evidence="1">The sequence shown here is derived from an EMBL/GenBank/DDBJ whole genome shotgun (WGS) entry which is preliminary data.</text>
</comment>
<dbReference type="AlphaFoldDB" id="A0AAE0CWI2"/>